<dbReference type="CDD" id="cd18617">
    <property type="entry name" value="GH43_XynB-like"/>
    <property type="match status" value="1"/>
</dbReference>
<dbReference type="CDD" id="cd12148">
    <property type="entry name" value="fungal_TF_MHR"/>
    <property type="match status" value="1"/>
</dbReference>
<evidence type="ECO:0000256" key="1">
    <source>
        <dbReference type="ARBA" id="ARBA00009865"/>
    </source>
</evidence>
<dbReference type="Gene3D" id="2.60.120.200">
    <property type="match status" value="1"/>
</dbReference>
<dbReference type="Proteomes" id="UP001430848">
    <property type="component" value="Unassembled WGS sequence"/>
</dbReference>
<keyword evidence="6" id="KW-1185">Reference proteome</keyword>
<evidence type="ECO:0000256" key="3">
    <source>
        <dbReference type="ARBA" id="ARBA00023295"/>
    </source>
</evidence>
<evidence type="ECO:0000256" key="2">
    <source>
        <dbReference type="ARBA" id="ARBA00022801"/>
    </source>
</evidence>
<proteinExistence type="inferred from homology"/>
<accession>A0ABR1NPZ9</accession>
<organism evidence="5 6">
    <name type="scientific">Diaporthe eres</name>
    <name type="common">Phomopsis oblonga</name>
    <dbReference type="NCBI Taxonomy" id="83184"/>
    <lineage>
        <taxon>Eukaryota</taxon>
        <taxon>Fungi</taxon>
        <taxon>Dikarya</taxon>
        <taxon>Ascomycota</taxon>
        <taxon>Pezizomycotina</taxon>
        <taxon>Sordariomycetes</taxon>
        <taxon>Sordariomycetidae</taxon>
        <taxon>Diaporthales</taxon>
        <taxon>Diaporthaceae</taxon>
        <taxon>Diaporthe</taxon>
        <taxon>Diaporthe eres species complex</taxon>
    </lineage>
</organism>
<evidence type="ECO:0000313" key="5">
    <source>
        <dbReference type="EMBL" id="KAK7710593.1"/>
    </source>
</evidence>
<protein>
    <recommendedName>
        <fullName evidence="4">Beta-xylosidase C-terminal Concanavalin A-like domain-containing protein</fullName>
    </recommendedName>
</protein>
<reference evidence="5 6" key="1">
    <citation type="submission" date="2024-02" db="EMBL/GenBank/DDBJ databases">
        <title>De novo assembly and annotation of 12 fungi associated with fruit tree decline syndrome in Ontario, Canada.</title>
        <authorList>
            <person name="Sulman M."/>
            <person name="Ellouze W."/>
            <person name="Ilyukhin E."/>
        </authorList>
    </citation>
    <scope>NUCLEOTIDE SEQUENCE [LARGE SCALE GENOMIC DNA]</scope>
    <source>
        <strain evidence="5 6">M169</strain>
    </source>
</reference>
<dbReference type="InterPro" id="IPR041542">
    <property type="entry name" value="GH43_C2"/>
</dbReference>
<keyword evidence="2" id="KW-0378">Hydrolase</keyword>
<dbReference type="SUPFAM" id="SSF75005">
    <property type="entry name" value="Arabinanase/levansucrase/invertase"/>
    <property type="match status" value="1"/>
</dbReference>
<comment type="similarity">
    <text evidence="1">Belongs to the glycosyl hydrolase 43 family.</text>
</comment>
<dbReference type="SUPFAM" id="SSF49899">
    <property type="entry name" value="Concanavalin A-like lectins/glucanases"/>
    <property type="match status" value="1"/>
</dbReference>
<dbReference type="InterPro" id="IPR023296">
    <property type="entry name" value="Glyco_hydro_beta-prop_sf"/>
</dbReference>
<dbReference type="Gene3D" id="2.115.10.20">
    <property type="entry name" value="Glycosyl hydrolase domain, family 43"/>
    <property type="match status" value="1"/>
</dbReference>
<dbReference type="InterPro" id="IPR051795">
    <property type="entry name" value="Glycosyl_Hydrlase_43"/>
</dbReference>
<gene>
    <name evidence="5" type="ORF">SLS63_012910</name>
</gene>
<dbReference type="PANTHER" id="PTHR42812">
    <property type="entry name" value="BETA-XYLOSIDASE"/>
    <property type="match status" value="1"/>
</dbReference>
<dbReference type="InterPro" id="IPR006710">
    <property type="entry name" value="Glyco_hydro_43"/>
</dbReference>
<comment type="caution">
    <text evidence="5">The sequence shown here is derived from an EMBL/GenBank/DDBJ whole genome shotgun (WGS) entry which is preliminary data.</text>
</comment>
<dbReference type="InterPro" id="IPR013320">
    <property type="entry name" value="ConA-like_dom_sf"/>
</dbReference>
<sequence>MLACYQDIDIQAPESSSIVVRYYQANALHALGKTRTSWHVMGEALRLAQGMRLYDEGAYQNVDAVEGQILRNVFWHMHSGDKSASILNNVPITLHQILLGSTITTAFYGQQQTELIDARRYADGPDFEHQLCEGFNLCQTMWSTASNVLVDIQVLVHVHSRFNLDIPTGDLTKAAITDSYLSFSRIIDELPTWLRDPTSVKSSDERSELSQRRAFWTQRANLLVTFHCLRLILLQKCAEHGISSLLGLSDDETMLAFRKTEIASDLLNVAMGVPFEALQANGEPCVEKLRQVGLPIYSSTNLQDWKIIARSFPLDTGHSMVASAGLFAPTIRHHQGTFYIVCTNCFHHKDAWSYENFLISCKNIASGTWSDPLFFPFQGIDPDLFFDNDGRAYVQGSWQMDRLTQPSCTIKQFEIDVASGKPLSEPREIWGGFARYDTEGPHIYKRGKWYYLLVAEGGTFEHHLLSIARSRTVGGPYESFAENPILTADGKDEYAQNVGHGDLFQDELGSWWAAVLGVRNEPGQPLGRETFLAAVDWPLEGWPTISQPAMKFDRHTIFGTKSTTAQDERHEFCYVRNPELSHYHLSGGTENLITLRATSNTLSTPTGTMSFIGKRQRSLNSITKVTLEIPSRSEHPGDIVAGLALYKDHFRHASIAYNSSASQVQLDISNSASEFRQTMTRNIDSSADRIDFSIVASPDKYVFLFREGPVSGVNWVELGSIDVHALHAREFTGPIFGIFVVGEKRDVVFRDFVVE</sequence>
<dbReference type="PANTHER" id="PTHR42812:SF12">
    <property type="entry name" value="BETA-XYLOSIDASE-RELATED"/>
    <property type="match status" value="1"/>
</dbReference>
<dbReference type="Pfam" id="PF04616">
    <property type="entry name" value="Glyco_hydro_43"/>
    <property type="match status" value="1"/>
</dbReference>
<keyword evidence="3" id="KW-0326">Glycosidase</keyword>
<feature type="domain" description="Beta-xylosidase C-terminal Concanavalin A-like" evidence="4">
    <location>
        <begin position="570"/>
        <end position="745"/>
    </location>
</feature>
<evidence type="ECO:0000259" key="4">
    <source>
        <dbReference type="Pfam" id="PF17851"/>
    </source>
</evidence>
<dbReference type="Pfam" id="PF17851">
    <property type="entry name" value="GH43_C2"/>
    <property type="match status" value="1"/>
</dbReference>
<name>A0ABR1NPZ9_DIAER</name>
<dbReference type="EMBL" id="JAKNSF020000156">
    <property type="protein sequence ID" value="KAK7710593.1"/>
    <property type="molecule type" value="Genomic_DNA"/>
</dbReference>
<evidence type="ECO:0000313" key="6">
    <source>
        <dbReference type="Proteomes" id="UP001430848"/>
    </source>
</evidence>